<keyword evidence="1" id="KW-1133">Transmembrane helix</keyword>
<evidence type="ECO:0000256" key="1">
    <source>
        <dbReference type="SAM" id="Phobius"/>
    </source>
</evidence>
<feature type="transmembrane region" description="Helical" evidence="1">
    <location>
        <begin position="5"/>
        <end position="22"/>
    </location>
</feature>
<reference evidence="2 3" key="1">
    <citation type="submission" date="2018-06" db="EMBL/GenBank/DDBJ databases">
        <authorList>
            <consortium name="Pathogen Informatics"/>
            <person name="Doyle S."/>
        </authorList>
    </citation>
    <scope>NUCLEOTIDE SEQUENCE [LARGE SCALE GENOMIC DNA]</scope>
    <source>
        <strain evidence="2 3">NCTC10313</strain>
    </source>
</reference>
<evidence type="ECO:0000313" key="2">
    <source>
        <dbReference type="EMBL" id="STU54374.1"/>
    </source>
</evidence>
<gene>
    <name evidence="2" type="ORF">NCTC10313_00118</name>
</gene>
<protein>
    <submittedName>
        <fullName evidence="2">Uncharacterized protein</fullName>
    </submittedName>
</protein>
<dbReference type="AlphaFoldDB" id="A0A377YWQ7"/>
<evidence type="ECO:0000313" key="3">
    <source>
        <dbReference type="Proteomes" id="UP000254487"/>
    </source>
</evidence>
<keyword evidence="1" id="KW-0812">Transmembrane</keyword>
<accession>A0A377YWQ7</accession>
<sequence length="93" mass="10935">MLQAAGWIITLPLFSLVLTPGALPVRDILSWLVVLIVLLLLEGMVRWREMAFVYDYWHRVTEAMRQRWHIACVPCRWSSWHGEKARSGNDSWQ</sequence>
<name>A0A377YWQ7_KLEPO</name>
<keyword evidence="1" id="KW-0472">Membrane</keyword>
<proteinExistence type="predicted"/>
<dbReference type="EMBL" id="UGLW01000001">
    <property type="protein sequence ID" value="STU54374.1"/>
    <property type="molecule type" value="Genomic_DNA"/>
</dbReference>
<dbReference type="Proteomes" id="UP000254487">
    <property type="component" value="Unassembled WGS sequence"/>
</dbReference>
<feature type="transmembrane region" description="Helical" evidence="1">
    <location>
        <begin position="28"/>
        <end position="45"/>
    </location>
</feature>
<organism evidence="2 3">
    <name type="scientific">Klebsiella pneumoniae subsp. ozaenae</name>
    <dbReference type="NCBI Taxonomy" id="574"/>
    <lineage>
        <taxon>Bacteria</taxon>
        <taxon>Pseudomonadati</taxon>
        <taxon>Pseudomonadota</taxon>
        <taxon>Gammaproteobacteria</taxon>
        <taxon>Enterobacterales</taxon>
        <taxon>Enterobacteriaceae</taxon>
        <taxon>Klebsiella/Raoultella group</taxon>
        <taxon>Klebsiella</taxon>
        <taxon>Klebsiella pneumoniae complex</taxon>
    </lineage>
</organism>